<evidence type="ECO:0000256" key="1">
    <source>
        <dbReference type="SAM" id="SignalP"/>
    </source>
</evidence>
<keyword evidence="3" id="KW-0378">Hydrolase</keyword>
<comment type="caution">
    <text evidence="3">The sequence shown here is derived from an EMBL/GenBank/DDBJ whole genome shotgun (WGS) entry which is preliminary data.</text>
</comment>
<dbReference type="InterPro" id="IPR042047">
    <property type="entry name" value="SleB_dom1"/>
</dbReference>
<reference evidence="3 4" key="1">
    <citation type="submission" date="2019-03" db="EMBL/GenBank/DDBJ databases">
        <title>Genome sequence of Sphingomonas sp. 17J27-24.</title>
        <authorList>
            <person name="Kim M."/>
            <person name="Maeng S."/>
            <person name="Sathiyaraj S."/>
        </authorList>
    </citation>
    <scope>NUCLEOTIDE SEQUENCE [LARGE SCALE GENOMIC DNA]</scope>
    <source>
        <strain evidence="3 4">17J27-24</strain>
    </source>
</reference>
<feature type="chain" id="PRO_5021303564" evidence="1">
    <location>
        <begin position="21"/>
        <end position="217"/>
    </location>
</feature>
<feature type="signal peptide" evidence="1">
    <location>
        <begin position="1"/>
        <end position="20"/>
    </location>
</feature>
<dbReference type="InterPro" id="IPR011105">
    <property type="entry name" value="Cell_wall_hydrolase_SleB"/>
</dbReference>
<keyword evidence="4" id="KW-1185">Reference proteome</keyword>
<dbReference type="InterPro" id="IPR036903">
    <property type="entry name" value="Nup98_auto-Pept-S59_dom_sf"/>
</dbReference>
<name>A0A4Y8ZP28_9SPHN</name>
<dbReference type="Gene3D" id="1.10.10.2520">
    <property type="entry name" value="Cell wall hydrolase SleB, domain 1"/>
    <property type="match status" value="1"/>
</dbReference>
<gene>
    <name evidence="3" type="ORF">E2493_17385</name>
</gene>
<proteinExistence type="predicted"/>
<dbReference type="RefSeq" id="WP_135089418.1">
    <property type="nucleotide sequence ID" value="NZ_SPDV01000042.1"/>
</dbReference>
<dbReference type="GO" id="GO:0016787">
    <property type="term" value="F:hydrolase activity"/>
    <property type="evidence" value="ECO:0007669"/>
    <property type="project" value="UniProtKB-KW"/>
</dbReference>
<keyword evidence="1" id="KW-0732">Signal</keyword>
<dbReference type="OrthoDB" id="9785345at2"/>
<evidence type="ECO:0000313" key="3">
    <source>
        <dbReference type="EMBL" id="TFI57012.1"/>
    </source>
</evidence>
<dbReference type="Proteomes" id="UP000298213">
    <property type="component" value="Unassembled WGS sequence"/>
</dbReference>
<organism evidence="3 4">
    <name type="scientific">Sphingomonas parva</name>
    <dbReference type="NCBI Taxonomy" id="2555898"/>
    <lineage>
        <taxon>Bacteria</taxon>
        <taxon>Pseudomonadati</taxon>
        <taxon>Pseudomonadota</taxon>
        <taxon>Alphaproteobacteria</taxon>
        <taxon>Sphingomonadales</taxon>
        <taxon>Sphingomonadaceae</taxon>
        <taxon>Sphingomonas</taxon>
    </lineage>
</organism>
<dbReference type="Pfam" id="PF07486">
    <property type="entry name" value="Hydrolase_2"/>
    <property type="match status" value="1"/>
</dbReference>
<dbReference type="SUPFAM" id="SSF82215">
    <property type="entry name" value="C-terminal autoproteolytic domain of nucleoporin nup98"/>
    <property type="match status" value="1"/>
</dbReference>
<dbReference type="EMBL" id="SPDV01000042">
    <property type="protein sequence ID" value="TFI57012.1"/>
    <property type="molecule type" value="Genomic_DNA"/>
</dbReference>
<sequence>MASAAFAVAMTFSAPSQAQAADLSTPVPAIAPAAAAPAVAAPAAALPADAAQVQVQVSAPAAAAVPAPLPTLPAVAVTPPNVDELVMAHEGDKADDDEQDCLAKAVYFEARGESTEGQLAVAEVVMNRAASGRYPPSLCKVVTQPAQFSFVRKGRVPQPNFASAAWRKAVGVARTALAKLVDTLPSGVLWYHADYVKPSWGRRLNRTAQIGVHIFYS</sequence>
<dbReference type="AlphaFoldDB" id="A0A4Y8ZP28"/>
<evidence type="ECO:0000313" key="4">
    <source>
        <dbReference type="Proteomes" id="UP000298213"/>
    </source>
</evidence>
<feature type="domain" description="Cell wall hydrolase SleB" evidence="2">
    <location>
        <begin position="112"/>
        <end position="216"/>
    </location>
</feature>
<evidence type="ECO:0000259" key="2">
    <source>
        <dbReference type="Pfam" id="PF07486"/>
    </source>
</evidence>
<protein>
    <submittedName>
        <fullName evidence="3">Cell wall hydrolase</fullName>
    </submittedName>
</protein>
<accession>A0A4Y8ZP28</accession>